<dbReference type="InterPro" id="IPR046960">
    <property type="entry name" value="PPR_At4g14850-like_plant"/>
</dbReference>
<dbReference type="Proteomes" id="UP001141253">
    <property type="component" value="Chromosome 16"/>
</dbReference>
<proteinExistence type="predicted"/>
<protein>
    <recommendedName>
        <fullName evidence="4">Fibronectin type III-like domain-containing protein</fullName>
    </recommendedName>
</protein>
<dbReference type="EMBL" id="JAPFFI010000027">
    <property type="protein sequence ID" value="KAJ6301930.1"/>
    <property type="molecule type" value="Genomic_DNA"/>
</dbReference>
<feature type="repeat" description="PPR" evidence="3">
    <location>
        <begin position="36"/>
        <end position="70"/>
    </location>
</feature>
<dbReference type="InterPro" id="IPR011990">
    <property type="entry name" value="TPR-like_helical_dom_sf"/>
</dbReference>
<dbReference type="NCBIfam" id="TIGR00756">
    <property type="entry name" value="PPR"/>
    <property type="match status" value="2"/>
</dbReference>
<dbReference type="SUPFAM" id="SSF48452">
    <property type="entry name" value="TPR-like"/>
    <property type="match status" value="1"/>
</dbReference>
<dbReference type="Pfam" id="PF20431">
    <property type="entry name" value="E_motif"/>
    <property type="match status" value="1"/>
</dbReference>
<reference evidence="5" key="1">
    <citation type="submission" date="2022-10" db="EMBL/GenBank/DDBJ databases">
        <authorList>
            <person name="Hyden B.L."/>
            <person name="Feng K."/>
            <person name="Yates T."/>
            <person name="Jawdy S."/>
            <person name="Smart L.B."/>
            <person name="Muchero W."/>
        </authorList>
    </citation>
    <scope>NUCLEOTIDE SEQUENCE</scope>
    <source>
        <tissue evidence="5">Shoot tip</tissue>
    </source>
</reference>
<evidence type="ECO:0000256" key="1">
    <source>
        <dbReference type="ARBA" id="ARBA00022737"/>
    </source>
</evidence>
<reference evidence="5" key="2">
    <citation type="journal article" date="2023" name="Int. J. Mol. Sci.">
        <title>De Novo Assembly and Annotation of 11 Diverse Shrub Willow (Salix) Genomes Reveals Novel Gene Organization in Sex-Linked Regions.</title>
        <authorList>
            <person name="Hyden B."/>
            <person name="Feng K."/>
            <person name="Yates T.B."/>
            <person name="Jawdy S."/>
            <person name="Cereghino C."/>
            <person name="Smart L.B."/>
            <person name="Muchero W."/>
        </authorList>
    </citation>
    <scope>NUCLEOTIDE SEQUENCE</scope>
    <source>
        <tissue evidence="5">Shoot tip</tissue>
    </source>
</reference>
<evidence type="ECO:0000256" key="2">
    <source>
        <dbReference type="ARBA" id="ARBA00022801"/>
    </source>
</evidence>
<dbReference type="Gene3D" id="2.60.40.10">
    <property type="entry name" value="Immunoglobulins"/>
    <property type="match status" value="1"/>
</dbReference>
<dbReference type="PROSITE" id="PS51375">
    <property type="entry name" value="PPR"/>
    <property type="match status" value="3"/>
</dbReference>
<evidence type="ECO:0000256" key="3">
    <source>
        <dbReference type="PROSITE-ProRule" id="PRU00708"/>
    </source>
</evidence>
<dbReference type="InterPro" id="IPR002885">
    <property type="entry name" value="PPR_rpt"/>
</dbReference>
<name>A0ABQ8ZJ86_9ROSI</name>
<dbReference type="InterPro" id="IPR046848">
    <property type="entry name" value="E_motif"/>
</dbReference>
<dbReference type="PANTHER" id="PTHR47926:SF468">
    <property type="entry name" value="PENTATRICOPEPTIDE REPEAT-CONTAINING PROTEIN"/>
    <property type="match status" value="1"/>
</dbReference>
<dbReference type="Pfam" id="PF12854">
    <property type="entry name" value="PPR_1"/>
    <property type="match status" value="1"/>
</dbReference>
<comment type="caution">
    <text evidence="5">The sequence shown here is derived from an EMBL/GenBank/DDBJ whole genome shotgun (WGS) entry which is preliminary data.</text>
</comment>
<dbReference type="Pfam" id="PF01535">
    <property type="entry name" value="PPR"/>
    <property type="match status" value="3"/>
</dbReference>
<dbReference type="Pfam" id="PF13041">
    <property type="entry name" value="PPR_2"/>
    <property type="match status" value="2"/>
</dbReference>
<organism evidence="5 6">
    <name type="scientific">Salix suchowensis</name>
    <dbReference type="NCBI Taxonomy" id="1278906"/>
    <lineage>
        <taxon>Eukaryota</taxon>
        <taxon>Viridiplantae</taxon>
        <taxon>Streptophyta</taxon>
        <taxon>Embryophyta</taxon>
        <taxon>Tracheophyta</taxon>
        <taxon>Spermatophyta</taxon>
        <taxon>Magnoliopsida</taxon>
        <taxon>eudicotyledons</taxon>
        <taxon>Gunneridae</taxon>
        <taxon>Pentapetalae</taxon>
        <taxon>rosids</taxon>
        <taxon>fabids</taxon>
        <taxon>Malpighiales</taxon>
        <taxon>Salicaceae</taxon>
        <taxon>Saliceae</taxon>
        <taxon>Salix</taxon>
    </lineage>
</organism>
<dbReference type="InterPro" id="IPR026891">
    <property type="entry name" value="Fn3-like"/>
</dbReference>
<feature type="repeat" description="PPR" evidence="3">
    <location>
        <begin position="137"/>
        <end position="171"/>
    </location>
</feature>
<dbReference type="InterPro" id="IPR036881">
    <property type="entry name" value="Glyco_hydro_3_C_sf"/>
</dbReference>
<evidence type="ECO:0000313" key="6">
    <source>
        <dbReference type="Proteomes" id="UP001141253"/>
    </source>
</evidence>
<evidence type="ECO:0000259" key="4">
    <source>
        <dbReference type="SMART" id="SM01217"/>
    </source>
</evidence>
<sequence>MQVKDVAAWNAMVHGYFENGRVEEGVRLFDEMPVRDVISWTSMIGGLDLNGKSEEALFVFKKMLSSGVEPTWSTFACVLSACANAVEFNLGFQVHGHVVKLGCCFHEFISASLITFYANCMKIEDAHKIFNETLTKNVVKWTALLTGYVWNNKNQDALSVFGDMTKMGVLPNQSTFSSTLNACCGLEALDKGKEIHTMAIRLGFETDVFVGNSLIVMYTECGNVNSAIAVFRNINEKDIVLWNSIIVGSAQHGFGTWALIFFNQMIRAGVDADEITFTGLLSACSRSGMLQKGRCFFEYISRHKSNALRLQHYACMVDILGRCGKLDEAEELVRNMPVKANSMIWLALLSACRMHSNLEVAERCAKRILDLDPSCSAAYVLLSNIYASSGRWADVSRMRVKMKRAGLAKQPGSSWVVLRGKKHEFLSADRSHPLNEFAGGAVKAFRDFDSNITGSFMRVNAHPNDSLRKNSHRLSQVTGLDLDCGAYYPDSLQNAVMQGEVAETEIDDQRRVVLLKNGVPCRYATPLDDISSYGEVIYEMGCGEMACWNDSLIFPATEAAKKAGVTMLLMGGQGIAGVVFGKYNPGGRLPLAWYESSYVDMLPMTSMPLRPVDSFGYPGRKYKFYNGSIVYPFGYGLSCMEFKNELASPAEASLYTSEGDKDGSEVVLVCSKPPDGISGTHAKQVIGFERVFVAAGKSNKVRFSLNACKSLSIVDTTGYKVLPSGVHKITVGDGDLLFFCEIELQPLASRLIFLLGVRD</sequence>
<dbReference type="Gene3D" id="3.40.50.1700">
    <property type="entry name" value="Glycoside hydrolase family 3 C-terminal domain"/>
    <property type="match status" value="1"/>
</dbReference>
<keyword evidence="2" id="KW-0378">Hydrolase</keyword>
<dbReference type="PANTHER" id="PTHR47926">
    <property type="entry name" value="PENTATRICOPEPTIDE REPEAT-CONTAINING PROTEIN"/>
    <property type="match status" value="1"/>
</dbReference>
<evidence type="ECO:0000313" key="5">
    <source>
        <dbReference type="EMBL" id="KAJ6301930.1"/>
    </source>
</evidence>
<feature type="repeat" description="PPR" evidence="3">
    <location>
        <begin position="5"/>
        <end position="35"/>
    </location>
</feature>
<dbReference type="Pfam" id="PF14310">
    <property type="entry name" value="Fn3-like"/>
    <property type="match status" value="1"/>
</dbReference>
<gene>
    <name evidence="5" type="ORF">OIU77_016104</name>
</gene>
<dbReference type="SMART" id="SM01217">
    <property type="entry name" value="Fn3_like"/>
    <property type="match status" value="1"/>
</dbReference>
<dbReference type="Gene3D" id="1.25.40.10">
    <property type="entry name" value="Tetratricopeptide repeat domain"/>
    <property type="match status" value="3"/>
</dbReference>
<keyword evidence="6" id="KW-1185">Reference proteome</keyword>
<keyword evidence="1" id="KW-0677">Repeat</keyword>
<feature type="domain" description="Fibronectin type III-like" evidence="4">
    <location>
        <begin position="665"/>
        <end position="735"/>
    </location>
</feature>
<dbReference type="SUPFAM" id="SSF52279">
    <property type="entry name" value="Beta-D-glucan exohydrolase, C-terminal domain"/>
    <property type="match status" value="1"/>
</dbReference>
<dbReference type="InterPro" id="IPR013783">
    <property type="entry name" value="Ig-like_fold"/>
</dbReference>
<accession>A0ABQ8ZJ86</accession>